<evidence type="ECO:0000256" key="2">
    <source>
        <dbReference type="SAM" id="SignalP"/>
    </source>
</evidence>
<feature type="chain" id="PRO_5031028914" description="Ig-like domain-containing protein" evidence="2">
    <location>
        <begin position="23"/>
        <end position="503"/>
    </location>
</feature>
<reference evidence="3 4" key="1">
    <citation type="submission" date="2020-08" db="EMBL/GenBank/DDBJ databases">
        <title>Sequencing the genomes of 1000 actinobacteria strains.</title>
        <authorList>
            <person name="Klenk H.-P."/>
        </authorList>
    </citation>
    <scope>NUCLEOTIDE SEQUENCE [LARGE SCALE GENOMIC DNA]</scope>
    <source>
        <strain evidence="3 4">DSM 46887</strain>
    </source>
</reference>
<proteinExistence type="predicted"/>
<keyword evidence="4" id="KW-1185">Reference proteome</keyword>
<organism evidence="3 4">
    <name type="scientific">Streptosporangium becharense</name>
    <dbReference type="NCBI Taxonomy" id="1816182"/>
    <lineage>
        <taxon>Bacteria</taxon>
        <taxon>Bacillati</taxon>
        <taxon>Actinomycetota</taxon>
        <taxon>Actinomycetes</taxon>
        <taxon>Streptosporangiales</taxon>
        <taxon>Streptosporangiaceae</taxon>
        <taxon>Streptosporangium</taxon>
    </lineage>
</organism>
<keyword evidence="2" id="KW-0732">Signal</keyword>
<name>A0A7W9IM00_9ACTN</name>
<sequence>MAAAVGAALCGVLAATPAAAVAAPGGPVTVSATKASPARYNGDCPVDVGFAATIKAGPGSKVKYRWLYEGGKAGAVRTVLVKGRQVTVWDRRTFTADTRGWQALQVLGTRRKTGAKTTFRVGCHGPVIVQSGSTPAPVPTSSPTRKPEPSTPPATAQPTATPTTSGTPDPDPVKVTATATGITNGNYEGSCWNPRYWTTSGTLKVSRVPATVKYRWVDSNGWKSGEFTQEFAAGGATEVPVKYEEKVAFDTRTGWRAIEVVSPGAPTLSNKVDYDIKCTDATDAKVTVTALRPSYDGVCPPPTGDPGVGDLPFTVRIEAEKTPAIVKFRRIWNGTPGPVEEVRLNEPYRTFAAHKPITGAGTVTLAIEVNGVRSNTATSTVTCQNGPLPEAEAQVEKVTAPEKAEYLYYCGWNPDYRHYLSGAITAKGPGRVPYRWVIDHGSVKEKSAVGYVYFHGQGSQTQHAVWATQPTYNASASVWLELFPDTPKAVTSNVGLYRAVCRL</sequence>
<feature type="compositionally biased region" description="Low complexity" evidence="1">
    <location>
        <begin position="153"/>
        <end position="168"/>
    </location>
</feature>
<dbReference type="RefSeq" id="WP_184540066.1">
    <property type="nucleotide sequence ID" value="NZ_JACHMP010000001.1"/>
</dbReference>
<dbReference type="Proteomes" id="UP000540685">
    <property type="component" value="Unassembled WGS sequence"/>
</dbReference>
<protein>
    <recommendedName>
        <fullName evidence="5">Ig-like domain-containing protein</fullName>
    </recommendedName>
</protein>
<feature type="compositionally biased region" description="Low complexity" evidence="1">
    <location>
        <begin position="131"/>
        <end position="144"/>
    </location>
</feature>
<accession>A0A7W9IM00</accession>
<dbReference type="AlphaFoldDB" id="A0A7W9IM00"/>
<evidence type="ECO:0000313" key="3">
    <source>
        <dbReference type="EMBL" id="MBB5823112.1"/>
    </source>
</evidence>
<comment type="caution">
    <text evidence="3">The sequence shown here is derived from an EMBL/GenBank/DDBJ whole genome shotgun (WGS) entry which is preliminary data.</text>
</comment>
<gene>
    <name evidence="3" type="ORF">F4562_006174</name>
</gene>
<feature type="region of interest" description="Disordered" evidence="1">
    <location>
        <begin position="126"/>
        <end position="177"/>
    </location>
</feature>
<feature type="signal peptide" evidence="2">
    <location>
        <begin position="1"/>
        <end position="22"/>
    </location>
</feature>
<evidence type="ECO:0000256" key="1">
    <source>
        <dbReference type="SAM" id="MobiDB-lite"/>
    </source>
</evidence>
<dbReference type="EMBL" id="JACHMP010000001">
    <property type="protein sequence ID" value="MBB5823112.1"/>
    <property type="molecule type" value="Genomic_DNA"/>
</dbReference>
<evidence type="ECO:0000313" key="4">
    <source>
        <dbReference type="Proteomes" id="UP000540685"/>
    </source>
</evidence>
<evidence type="ECO:0008006" key="5">
    <source>
        <dbReference type="Google" id="ProtNLM"/>
    </source>
</evidence>